<dbReference type="InterPro" id="IPR002575">
    <property type="entry name" value="Aminoglycoside_PTrfase"/>
</dbReference>
<dbReference type="SUPFAM" id="SSF56112">
    <property type="entry name" value="Protein kinase-like (PK-like)"/>
    <property type="match status" value="1"/>
</dbReference>
<dbReference type="InterPro" id="IPR011009">
    <property type="entry name" value="Kinase-like_dom_sf"/>
</dbReference>
<proteinExistence type="predicted"/>
<evidence type="ECO:0000313" key="3">
    <source>
        <dbReference type="Proteomes" id="UP000054481"/>
    </source>
</evidence>
<gene>
    <name evidence="2" type="ORF">HIM_06576</name>
</gene>
<dbReference type="EMBL" id="KQ030529">
    <property type="protein sequence ID" value="KJZ74127.1"/>
    <property type="molecule type" value="Genomic_DNA"/>
</dbReference>
<evidence type="ECO:0000259" key="1">
    <source>
        <dbReference type="Pfam" id="PF01636"/>
    </source>
</evidence>
<dbReference type="Gene3D" id="3.90.1200.10">
    <property type="match status" value="1"/>
</dbReference>
<accession>A0A0F7ZZF4</accession>
<protein>
    <recommendedName>
        <fullName evidence="1">Aminoglycoside phosphotransferase domain-containing protein</fullName>
    </recommendedName>
</protein>
<dbReference type="Gene3D" id="1.10.510.10">
    <property type="entry name" value="Transferase(Phosphotransferase) domain 1"/>
    <property type="match status" value="1"/>
</dbReference>
<reference evidence="2 3" key="1">
    <citation type="journal article" date="2014" name="Genome Biol. Evol.">
        <title>Comparative genomics and transcriptomics analyses reveal divergent lifestyle features of nematode endoparasitic fungus Hirsutella minnesotensis.</title>
        <authorList>
            <person name="Lai Y."/>
            <person name="Liu K."/>
            <person name="Zhang X."/>
            <person name="Zhang X."/>
            <person name="Li K."/>
            <person name="Wang N."/>
            <person name="Shu C."/>
            <person name="Wu Y."/>
            <person name="Wang C."/>
            <person name="Bushley K.E."/>
            <person name="Xiang M."/>
            <person name="Liu X."/>
        </authorList>
    </citation>
    <scope>NUCLEOTIDE SEQUENCE [LARGE SCALE GENOMIC DNA]</scope>
    <source>
        <strain evidence="2 3">3608</strain>
    </source>
</reference>
<dbReference type="PANTHER" id="PTHR21310">
    <property type="entry name" value="AMINOGLYCOSIDE PHOSPHOTRANSFERASE-RELATED-RELATED"/>
    <property type="match status" value="1"/>
</dbReference>
<sequence>MSPVTNQMLNARREKECVGLTTERKYFHVDGAWIKRSLRPSEWQTNPFAGTLFIPRFGNERLLNEAAALRFIADKTDIPVPKLYGCFEDDGAVYLVMEYIDGVTMNDLTLQQRKVVETELERYVETLRGLRSDAWGGPSGIVIPPYRIMTNSGRPQWNMKPRETKDLVFCHNDLSTHNVIVDQATLKVKAVLDWEYAGFFPKEFEGMFFRRPGPSVALEGEVNDEKALLEIMYENEAKK</sequence>
<dbReference type="OrthoDB" id="2906425at2759"/>
<evidence type="ECO:0000313" key="2">
    <source>
        <dbReference type="EMBL" id="KJZ74127.1"/>
    </source>
</evidence>
<dbReference type="Pfam" id="PF01636">
    <property type="entry name" value="APH"/>
    <property type="match status" value="2"/>
</dbReference>
<organism evidence="2 3">
    <name type="scientific">Hirsutella minnesotensis 3608</name>
    <dbReference type="NCBI Taxonomy" id="1043627"/>
    <lineage>
        <taxon>Eukaryota</taxon>
        <taxon>Fungi</taxon>
        <taxon>Dikarya</taxon>
        <taxon>Ascomycota</taxon>
        <taxon>Pezizomycotina</taxon>
        <taxon>Sordariomycetes</taxon>
        <taxon>Hypocreomycetidae</taxon>
        <taxon>Hypocreales</taxon>
        <taxon>Ophiocordycipitaceae</taxon>
        <taxon>Hirsutella</taxon>
    </lineage>
</organism>
<name>A0A0F7ZZF4_9HYPO</name>
<dbReference type="InterPro" id="IPR051678">
    <property type="entry name" value="AGP_Transferase"/>
</dbReference>
<feature type="domain" description="Aminoglycoside phosphotransferase" evidence="1">
    <location>
        <begin position="58"/>
        <end position="131"/>
    </location>
</feature>
<dbReference type="CDD" id="cd05120">
    <property type="entry name" value="APH_ChoK_like"/>
    <property type="match status" value="1"/>
</dbReference>
<keyword evidence="3" id="KW-1185">Reference proteome</keyword>
<dbReference type="AlphaFoldDB" id="A0A0F7ZZF4"/>
<dbReference type="PANTHER" id="PTHR21310:SF15">
    <property type="entry name" value="AMINOGLYCOSIDE PHOSPHOTRANSFERASE DOMAIN-CONTAINING PROTEIN"/>
    <property type="match status" value="1"/>
</dbReference>
<feature type="domain" description="Aminoglycoside phosphotransferase" evidence="1">
    <location>
        <begin position="162"/>
        <end position="199"/>
    </location>
</feature>
<dbReference type="Proteomes" id="UP000054481">
    <property type="component" value="Unassembled WGS sequence"/>
</dbReference>